<dbReference type="EMBL" id="VFMM01000004">
    <property type="protein sequence ID" value="TQJ00287.1"/>
    <property type="molecule type" value="Genomic_DNA"/>
</dbReference>
<evidence type="ECO:0000313" key="1">
    <source>
        <dbReference type="EMBL" id="TQJ00287.1"/>
    </source>
</evidence>
<dbReference type="RefSeq" id="WP_344026338.1">
    <property type="nucleotide sequence ID" value="NZ_BAAAKA010000058.1"/>
</dbReference>
<gene>
    <name evidence="1" type="ORF">FB475_7282</name>
</gene>
<comment type="caution">
    <text evidence="1">The sequence shown here is derived from an EMBL/GenBank/DDBJ whole genome shotgun (WGS) entry which is preliminary data.</text>
</comment>
<proteinExistence type="predicted"/>
<dbReference type="Proteomes" id="UP000316298">
    <property type="component" value="Unassembled WGS sequence"/>
</dbReference>
<keyword evidence="2" id="KW-1185">Reference proteome</keyword>
<name>A0A542DB44_9ACTN</name>
<dbReference type="AlphaFoldDB" id="A0A542DB44"/>
<protein>
    <submittedName>
        <fullName evidence="1">Uncharacterized protein</fullName>
    </submittedName>
</protein>
<organism evidence="1 2">
    <name type="scientific">Kribbella jejuensis</name>
    <dbReference type="NCBI Taxonomy" id="236068"/>
    <lineage>
        <taxon>Bacteria</taxon>
        <taxon>Bacillati</taxon>
        <taxon>Actinomycetota</taxon>
        <taxon>Actinomycetes</taxon>
        <taxon>Propionibacteriales</taxon>
        <taxon>Kribbellaceae</taxon>
        <taxon>Kribbella</taxon>
    </lineage>
</organism>
<accession>A0A542DB44</accession>
<reference evidence="1 2" key="1">
    <citation type="submission" date="2019-06" db="EMBL/GenBank/DDBJ databases">
        <title>Sequencing the genomes of 1000 actinobacteria strains.</title>
        <authorList>
            <person name="Klenk H.-P."/>
        </authorList>
    </citation>
    <scope>NUCLEOTIDE SEQUENCE [LARGE SCALE GENOMIC DNA]</scope>
    <source>
        <strain evidence="1 2">DSM 17305</strain>
    </source>
</reference>
<evidence type="ECO:0000313" key="2">
    <source>
        <dbReference type="Proteomes" id="UP000316298"/>
    </source>
</evidence>
<sequence>MHEEALARWQRGWAAARGWNDSQYVDDVTVVRTGEPDRRVEYITTEHHATAATHLALTDHNPPG</sequence>